<dbReference type="Pfam" id="PF13873">
    <property type="entry name" value="Myb_DNA-bind_5"/>
    <property type="match status" value="1"/>
</dbReference>
<keyword evidence="5 13" id="KW-0812">Transmembrane</keyword>
<evidence type="ECO:0000256" key="1">
    <source>
        <dbReference type="ARBA" id="ARBA00004141"/>
    </source>
</evidence>
<feature type="compositionally biased region" description="Basic residues" evidence="12">
    <location>
        <begin position="461"/>
        <end position="470"/>
    </location>
</feature>
<comment type="subunit">
    <text evidence="2">Self-associates forming complexes of several hundred monomers.</text>
</comment>
<dbReference type="Proteomes" id="UP000092461">
    <property type="component" value="Unassembled WGS sequence"/>
</dbReference>
<feature type="transmembrane region" description="Helical" evidence="13">
    <location>
        <begin position="46"/>
        <end position="68"/>
    </location>
</feature>
<dbReference type="EMBL" id="AJWK01019790">
    <property type="status" value="NOT_ANNOTATED_CDS"/>
    <property type="molecule type" value="Genomic_DNA"/>
</dbReference>
<protein>
    <recommendedName>
        <fullName evidence="3">Regulatory protein zeste</fullName>
    </recommendedName>
</protein>
<dbReference type="EnsemblMetazoa" id="LLOJ006130-RA">
    <property type="protein sequence ID" value="LLOJ006130-PA"/>
    <property type="gene ID" value="LLOJ006130"/>
</dbReference>
<dbReference type="EMBL" id="AJWK01019789">
    <property type="status" value="NOT_ANNOTATED_CDS"/>
    <property type="molecule type" value="Genomic_DNA"/>
</dbReference>
<keyword evidence="7" id="KW-0805">Transcription regulation</keyword>
<dbReference type="VEuPathDB" id="VectorBase:LLOJ006130"/>
<evidence type="ECO:0000256" key="12">
    <source>
        <dbReference type="SAM" id="MobiDB-lite"/>
    </source>
</evidence>
<dbReference type="Gene3D" id="1.20.1250.20">
    <property type="entry name" value="MFS general substrate transporter like domains"/>
    <property type="match status" value="1"/>
</dbReference>
<feature type="transmembrane region" description="Helical" evidence="13">
    <location>
        <begin position="699"/>
        <end position="721"/>
    </location>
</feature>
<dbReference type="InterPro" id="IPR028002">
    <property type="entry name" value="Myb_DNA-bind_5"/>
</dbReference>
<evidence type="ECO:0000256" key="10">
    <source>
        <dbReference type="ARBA" id="ARBA00023163"/>
    </source>
</evidence>
<feature type="transmembrane region" description="Helical" evidence="13">
    <location>
        <begin position="193"/>
        <end position="213"/>
    </location>
</feature>
<dbReference type="GO" id="GO:0003677">
    <property type="term" value="F:DNA binding"/>
    <property type="evidence" value="ECO:0007669"/>
    <property type="project" value="UniProtKB-KW"/>
</dbReference>
<evidence type="ECO:0000256" key="3">
    <source>
        <dbReference type="ARBA" id="ARBA00016807"/>
    </source>
</evidence>
<evidence type="ECO:0000256" key="5">
    <source>
        <dbReference type="ARBA" id="ARBA00022692"/>
    </source>
</evidence>
<dbReference type="InterPro" id="IPR036259">
    <property type="entry name" value="MFS_trans_sf"/>
</dbReference>
<comment type="function">
    <text evidence="11">Involved in transvection phenomena (= synapsis-dependent gene expression), where the synaptic pairing of chromosomes carrying genes with which zeste interacts influences the expression of these genes. Zeste binds to DNA and stimulates transcription from a nearby promoter.</text>
</comment>
<feature type="transmembrane region" description="Helical" evidence="13">
    <location>
        <begin position="766"/>
        <end position="789"/>
    </location>
</feature>
<evidence type="ECO:0000313" key="16">
    <source>
        <dbReference type="Proteomes" id="UP000092461"/>
    </source>
</evidence>
<feature type="transmembrane region" description="Helical" evidence="13">
    <location>
        <begin position="233"/>
        <end position="253"/>
    </location>
</feature>
<evidence type="ECO:0000313" key="15">
    <source>
        <dbReference type="EnsemblMetazoa" id="LLOJ006130-PA"/>
    </source>
</evidence>
<keyword evidence="10" id="KW-0804">Transcription</keyword>
<dbReference type="GO" id="GO:0016020">
    <property type="term" value="C:membrane"/>
    <property type="evidence" value="ECO:0007669"/>
    <property type="project" value="UniProtKB-SubCell"/>
</dbReference>
<proteinExistence type="predicted"/>
<keyword evidence="9 13" id="KW-0472">Membrane</keyword>
<evidence type="ECO:0000256" key="8">
    <source>
        <dbReference type="ARBA" id="ARBA00023125"/>
    </source>
</evidence>
<evidence type="ECO:0000256" key="9">
    <source>
        <dbReference type="ARBA" id="ARBA00023136"/>
    </source>
</evidence>
<keyword evidence="16" id="KW-1185">Reference proteome</keyword>
<reference evidence="15" key="1">
    <citation type="submission" date="2020-05" db="UniProtKB">
        <authorList>
            <consortium name="EnsemblMetazoa"/>
        </authorList>
    </citation>
    <scope>IDENTIFICATION</scope>
    <source>
        <strain evidence="15">Jacobina</strain>
    </source>
</reference>
<feature type="transmembrane region" description="Helical" evidence="13">
    <location>
        <begin position="674"/>
        <end position="693"/>
    </location>
</feature>
<dbReference type="SUPFAM" id="SSF103473">
    <property type="entry name" value="MFS general substrate transporter"/>
    <property type="match status" value="2"/>
</dbReference>
<feature type="region of interest" description="Disordered" evidence="12">
    <location>
        <begin position="537"/>
        <end position="595"/>
    </location>
</feature>
<organism evidence="15 16">
    <name type="scientific">Lutzomyia longipalpis</name>
    <name type="common">Sand fly</name>
    <dbReference type="NCBI Taxonomy" id="7200"/>
    <lineage>
        <taxon>Eukaryota</taxon>
        <taxon>Metazoa</taxon>
        <taxon>Ecdysozoa</taxon>
        <taxon>Arthropoda</taxon>
        <taxon>Hexapoda</taxon>
        <taxon>Insecta</taxon>
        <taxon>Pterygota</taxon>
        <taxon>Neoptera</taxon>
        <taxon>Endopterygota</taxon>
        <taxon>Diptera</taxon>
        <taxon>Nematocera</taxon>
        <taxon>Psychodoidea</taxon>
        <taxon>Psychodidae</taxon>
        <taxon>Lutzomyia</taxon>
        <taxon>Lutzomyia</taxon>
    </lineage>
</organism>
<dbReference type="EMBL" id="AJWK01019788">
    <property type="status" value="NOT_ANNOTATED_CDS"/>
    <property type="molecule type" value="Genomic_DNA"/>
</dbReference>
<dbReference type="PANTHER" id="PTHR19432">
    <property type="entry name" value="SUGAR TRANSPORTER"/>
    <property type="match status" value="1"/>
</dbReference>
<keyword evidence="8" id="KW-0238">DNA-binding</keyword>
<dbReference type="GO" id="GO:0008506">
    <property type="term" value="F:sucrose:proton symporter activity"/>
    <property type="evidence" value="ECO:0007669"/>
    <property type="project" value="TreeGrafter"/>
</dbReference>
<feature type="region of interest" description="Disordered" evidence="12">
    <location>
        <begin position="461"/>
        <end position="514"/>
    </location>
</feature>
<feature type="transmembrane region" description="Helical" evidence="13">
    <location>
        <begin position="80"/>
        <end position="100"/>
    </location>
</feature>
<keyword evidence="4" id="KW-0813">Transport</keyword>
<evidence type="ECO:0000256" key="6">
    <source>
        <dbReference type="ARBA" id="ARBA00022989"/>
    </source>
</evidence>
<dbReference type="EMBL" id="AJWK01019791">
    <property type="status" value="NOT_ANNOTATED_CDS"/>
    <property type="molecule type" value="Genomic_DNA"/>
</dbReference>
<evidence type="ECO:0000256" key="11">
    <source>
        <dbReference type="ARBA" id="ARBA00025466"/>
    </source>
</evidence>
<sequence length="813" mass="91167">MNLSRIKWTFLRAMSRLAWRGKDDAVKKDNFSHISRKKSLWELMRLSCIMMGIELAYSAETAFVSPILLNIGIHHKYMTMVWSLSACLSIICSPLIGPLTDQCRLALGRRRPLMIFLSVLLLLGLILVPHGAKIGLWLEWVTMPVKIEKSSSLNPWTIFCTVLGTIVLDFSADNCQTPSRAYLLDMCLPADHTRALSTFSIMSGIGSFLGYAMSAYDWESLSWTHHLGGNISTVFAVVAVIFTISALLTLTTFREVPLPVLEDQPTCSPIPSCKDIQRIQSERRKISFGAYIKSILRMPASIKILCTVSLLGWMGDVCYTLYFTDFVGETVFRGDPGSDSQSQEYGLYESGVRFGCWGIVEQRMSDEVKKLKIKDMANIAEKTIIRSTSKQMKHLVDFIEAHVESSGYAESGIRRDSTTMMTDETWEKLGGELNELGPPERPWRGWKKVWRDLSAEARSKVRHGLARKSKAYSNKPLTPLQKKTLKIRQRVNELKHKSGKTIRGGRASKTSYDHSYIETKTEGDCHDTTDTHLNDEFHEDQEDQSKIPLADPSDPLKMEEESVEYSFEPSPRHDSLSEAPQQQQDDWEPPFYQDGGGATKKMCKEALETIKESNRTFQESLYSIKDGIKAAVTELKAIRGIQAERLDIERSKLKLEKEKIQLMKEELAYKNAKFILISASSLFGLSMICLAVWPTKINVLVLSVFAGINFSTIFTVPFILIAQYHAQESFRGFDGMVVDDGKKVDAARGLGTDIAIINSSLFLAQIFVSLIIGALVSLTGSTSAVIYSAGVFRFRRLKNVLVGVFCGYGNPGL</sequence>
<evidence type="ECO:0000256" key="7">
    <source>
        <dbReference type="ARBA" id="ARBA00023015"/>
    </source>
</evidence>
<comment type="subcellular location">
    <subcellularLocation>
        <location evidence="1">Membrane</location>
        <topology evidence="1">Multi-pass membrane protein</topology>
    </subcellularLocation>
</comment>
<dbReference type="PANTHER" id="PTHR19432:SF35">
    <property type="entry name" value="SOLUTE CARRIER FAMILY 45 MEMBER 3 ISOFORM X1"/>
    <property type="match status" value="1"/>
</dbReference>
<evidence type="ECO:0000256" key="2">
    <source>
        <dbReference type="ARBA" id="ARBA00011764"/>
    </source>
</evidence>
<dbReference type="VEuPathDB" id="VectorBase:LLONM1_004769"/>
<keyword evidence="6 13" id="KW-1133">Transmembrane helix</keyword>
<evidence type="ECO:0000256" key="4">
    <source>
        <dbReference type="ARBA" id="ARBA00022448"/>
    </source>
</evidence>
<accession>A0A1B0CN46</accession>
<feature type="domain" description="Myb/SANT-like DNA-binding" evidence="14">
    <location>
        <begin position="418"/>
        <end position="461"/>
    </location>
</feature>
<name>A0A1B0CN46_LUTLO</name>
<dbReference type="AlphaFoldDB" id="A0A1B0CN46"/>
<feature type="transmembrane region" description="Helical" evidence="13">
    <location>
        <begin position="112"/>
        <end position="132"/>
    </location>
</feature>
<evidence type="ECO:0000259" key="14">
    <source>
        <dbReference type="Pfam" id="PF13873"/>
    </source>
</evidence>
<evidence type="ECO:0000256" key="13">
    <source>
        <dbReference type="SAM" id="Phobius"/>
    </source>
</evidence>